<evidence type="ECO:0000256" key="1">
    <source>
        <dbReference type="SAM" id="Phobius"/>
    </source>
</evidence>
<proteinExistence type="predicted"/>
<sequence length="127" mass="14153">MAKVSLAVFVKSAFISRAVLFVVAFAMMSALLLAKPQSSQMSSMQTTEAHQHDNDASPDEHNTLLFHSHGNVHHLNADHSHDINKLFALTEFYVWQGKNRAVYGHGSPRHYFVSLSTPERPPRSGLV</sequence>
<accession>A0A726DCC8</accession>
<feature type="transmembrane region" description="Helical" evidence="1">
    <location>
        <begin position="14"/>
        <end position="34"/>
    </location>
</feature>
<keyword evidence="1" id="KW-0812">Transmembrane</keyword>
<organism evidence="2">
    <name type="scientific">Salmonella enterica I</name>
    <dbReference type="NCBI Taxonomy" id="59201"/>
    <lineage>
        <taxon>Bacteria</taxon>
        <taxon>Pseudomonadati</taxon>
        <taxon>Pseudomonadota</taxon>
        <taxon>Gammaproteobacteria</taxon>
        <taxon>Enterobacterales</taxon>
        <taxon>Enterobacteriaceae</taxon>
        <taxon>Salmonella</taxon>
    </lineage>
</organism>
<reference evidence="2" key="2">
    <citation type="submission" date="2019-10" db="EMBL/GenBank/DDBJ databases">
        <authorList>
            <consortium name="NCBI Pathogen Detection Project"/>
        </authorList>
    </citation>
    <scope>NUCLEOTIDE SEQUENCE</scope>
    <source>
        <strain evidence="2">Salmonella enterica</strain>
    </source>
</reference>
<dbReference type="AlphaFoldDB" id="A0A726DCC8"/>
<comment type="caution">
    <text evidence="2">The sequence shown here is derived from an EMBL/GenBank/DDBJ whole genome shotgun (WGS) entry which is preliminary data.</text>
</comment>
<keyword evidence="1" id="KW-1133">Transmembrane helix</keyword>
<keyword evidence="1" id="KW-0472">Membrane</keyword>
<evidence type="ECO:0000313" key="2">
    <source>
        <dbReference type="EMBL" id="HAE1262525.1"/>
    </source>
</evidence>
<reference evidence="2" key="1">
    <citation type="journal article" date="2018" name="Genome Biol.">
        <title>SKESA: strategic k-mer extension for scrupulous assemblies.</title>
        <authorList>
            <person name="Souvorov A."/>
            <person name="Agarwala R."/>
            <person name="Lipman D.J."/>
        </authorList>
    </citation>
    <scope>NUCLEOTIDE SEQUENCE</scope>
    <source>
        <strain evidence="2">Salmonella enterica</strain>
    </source>
</reference>
<dbReference type="EMBL" id="DAAQXI010000197">
    <property type="protein sequence ID" value="HAE1262525.1"/>
    <property type="molecule type" value="Genomic_DNA"/>
</dbReference>
<gene>
    <name evidence="2" type="ORF">G2949_22310</name>
</gene>
<protein>
    <submittedName>
        <fullName evidence="2">Uncharacterized protein</fullName>
    </submittedName>
</protein>
<name>A0A726DCC8_SALET</name>